<name>A0A4Y7PMX6_9AGAM</name>
<dbReference type="Proteomes" id="UP000294933">
    <property type="component" value="Unassembled WGS sequence"/>
</dbReference>
<keyword evidence="2" id="KW-1185">Reference proteome</keyword>
<evidence type="ECO:0000313" key="2">
    <source>
        <dbReference type="Proteomes" id="UP000294933"/>
    </source>
</evidence>
<dbReference type="OrthoDB" id="3357519at2759"/>
<dbReference type="AlphaFoldDB" id="A0A4Y7PMX6"/>
<dbReference type="VEuPathDB" id="FungiDB:BD410DRAFT_85263"/>
<reference evidence="1 2" key="1">
    <citation type="submission" date="2018-06" db="EMBL/GenBank/DDBJ databases">
        <title>A transcriptomic atlas of mushroom development highlights an independent origin of complex multicellularity.</title>
        <authorList>
            <consortium name="DOE Joint Genome Institute"/>
            <person name="Krizsan K."/>
            <person name="Almasi E."/>
            <person name="Merenyi Z."/>
            <person name="Sahu N."/>
            <person name="Viragh M."/>
            <person name="Koszo T."/>
            <person name="Mondo S."/>
            <person name="Kiss B."/>
            <person name="Balint B."/>
            <person name="Kues U."/>
            <person name="Barry K."/>
            <person name="Hegedus J.C."/>
            <person name="Henrissat B."/>
            <person name="Johnson J."/>
            <person name="Lipzen A."/>
            <person name="Ohm R."/>
            <person name="Nagy I."/>
            <person name="Pangilinan J."/>
            <person name="Yan J."/>
            <person name="Xiong Y."/>
            <person name="Grigoriev I.V."/>
            <person name="Hibbett D.S."/>
            <person name="Nagy L.G."/>
        </authorList>
    </citation>
    <scope>NUCLEOTIDE SEQUENCE [LARGE SCALE GENOMIC DNA]</scope>
    <source>
        <strain evidence="1 2">SZMC22713</strain>
    </source>
</reference>
<sequence>MASTFRSEATGISCIPAEVLSLIFLASTPDDIMTDDDYFTFLRPSIHRSPLVLGRVCRLWREISLATPRLWCRIQLGDLKEERDPDTRPHIHYRRDLGRDSVTLREWLHRHSFDQEDN</sequence>
<proteinExistence type="predicted"/>
<protein>
    <submittedName>
        <fullName evidence="1">Uncharacterized protein</fullName>
    </submittedName>
</protein>
<organism evidence="1 2">
    <name type="scientific">Rickenella mellea</name>
    <dbReference type="NCBI Taxonomy" id="50990"/>
    <lineage>
        <taxon>Eukaryota</taxon>
        <taxon>Fungi</taxon>
        <taxon>Dikarya</taxon>
        <taxon>Basidiomycota</taxon>
        <taxon>Agaricomycotina</taxon>
        <taxon>Agaricomycetes</taxon>
        <taxon>Hymenochaetales</taxon>
        <taxon>Rickenellaceae</taxon>
        <taxon>Rickenella</taxon>
    </lineage>
</organism>
<gene>
    <name evidence="1" type="ORF">BD410DRAFT_85263</name>
</gene>
<accession>A0A4Y7PMX6</accession>
<dbReference type="EMBL" id="ML170261">
    <property type="protein sequence ID" value="TDL15820.1"/>
    <property type="molecule type" value="Genomic_DNA"/>
</dbReference>
<evidence type="ECO:0000313" key="1">
    <source>
        <dbReference type="EMBL" id="TDL15820.1"/>
    </source>
</evidence>